<evidence type="ECO:0000256" key="2">
    <source>
        <dbReference type="SAM" id="Phobius"/>
    </source>
</evidence>
<dbReference type="InterPro" id="IPR001932">
    <property type="entry name" value="PPM-type_phosphatase-like_dom"/>
</dbReference>
<accession>A0A936NEW4</accession>
<dbReference type="SMART" id="SM00331">
    <property type="entry name" value="PP2C_SIG"/>
    <property type="match status" value="1"/>
</dbReference>
<proteinExistence type="predicted"/>
<dbReference type="InterPro" id="IPR052016">
    <property type="entry name" value="Bact_Sigma-Reg"/>
</dbReference>
<name>A0A936NEW4_9ACTN</name>
<keyword evidence="2" id="KW-0812">Transmembrane</keyword>
<feature type="domain" description="PPM-type phosphatase" evidence="3">
    <location>
        <begin position="148"/>
        <end position="363"/>
    </location>
</feature>
<organism evidence="4 5">
    <name type="scientific">Candidatus Neomicrothrix subdominans</name>
    <dbReference type="NCBI Taxonomy" id="2954438"/>
    <lineage>
        <taxon>Bacteria</taxon>
        <taxon>Bacillati</taxon>
        <taxon>Actinomycetota</taxon>
        <taxon>Acidimicrobiia</taxon>
        <taxon>Acidimicrobiales</taxon>
        <taxon>Microthrixaceae</taxon>
        <taxon>Candidatus Neomicrothrix</taxon>
    </lineage>
</organism>
<dbReference type="Gene3D" id="3.60.40.10">
    <property type="entry name" value="PPM-type phosphatase domain"/>
    <property type="match status" value="1"/>
</dbReference>
<feature type="transmembrane region" description="Helical" evidence="2">
    <location>
        <begin position="6"/>
        <end position="27"/>
    </location>
</feature>
<evidence type="ECO:0000313" key="5">
    <source>
        <dbReference type="Proteomes" id="UP000727993"/>
    </source>
</evidence>
<evidence type="ECO:0000256" key="1">
    <source>
        <dbReference type="ARBA" id="ARBA00022801"/>
    </source>
</evidence>
<dbReference type="EMBL" id="JADJZA010000008">
    <property type="protein sequence ID" value="MBK9298359.1"/>
    <property type="molecule type" value="Genomic_DNA"/>
</dbReference>
<reference evidence="4 5" key="1">
    <citation type="submission" date="2020-10" db="EMBL/GenBank/DDBJ databases">
        <title>Connecting structure to function with the recovery of over 1000 high-quality activated sludge metagenome-assembled genomes encoding full-length rRNA genes using long-read sequencing.</title>
        <authorList>
            <person name="Singleton C.M."/>
            <person name="Petriglieri F."/>
            <person name="Kristensen J.M."/>
            <person name="Kirkegaard R.H."/>
            <person name="Michaelsen T.Y."/>
            <person name="Andersen M.H."/>
            <person name="Karst S.M."/>
            <person name="Dueholm M.S."/>
            <person name="Nielsen P.H."/>
            <person name="Albertsen M."/>
        </authorList>
    </citation>
    <scope>NUCLEOTIDE SEQUENCE [LARGE SCALE GENOMIC DNA]</scope>
    <source>
        <strain evidence="4">Lyne_18-Q3-R50-59_MAXAC.006</strain>
    </source>
</reference>
<evidence type="ECO:0000259" key="3">
    <source>
        <dbReference type="SMART" id="SM00331"/>
    </source>
</evidence>
<protein>
    <submittedName>
        <fullName evidence="4">Serine/threonine-protein phosphatase</fullName>
    </submittedName>
</protein>
<dbReference type="GO" id="GO:0016791">
    <property type="term" value="F:phosphatase activity"/>
    <property type="evidence" value="ECO:0007669"/>
    <property type="project" value="TreeGrafter"/>
</dbReference>
<dbReference type="SUPFAM" id="SSF81606">
    <property type="entry name" value="PP2C-like"/>
    <property type="match status" value="1"/>
</dbReference>
<sequence>MSVHVLQLIGAIVAALGTGVWASATWARWRGSQRILADEPSSDAAAMARASIRQHLHAVLLWLVVFVVAVVRGLTASATDMTGTWVAMVALIPPAWITVIQARRGSEDGRLFLTRLRLDQRAQEVIAQESEVTAKWTDRLVPAFMEEVDDLEFGRASHAGAGLVTGDFLDVVPLGHGRCALVIGDATGHGVDASISAFQSKYVLRSYLRRFRDPAQVLDELNEHLGASSGPEDLLSVLVAIVDTEQGTLRYASAGHCTNLALVERELVILRSTGPLLMLDRNAHYASREVAFGTEDLLLLYTDGLVEARNSSNAQFGTERIGQHLRREATSAAEVLAKSLLDSAVDHASGQLNDDLTVLAVRRK</sequence>
<keyword evidence="2" id="KW-1133">Transmembrane helix</keyword>
<dbReference type="Pfam" id="PF07228">
    <property type="entry name" value="SpoIIE"/>
    <property type="match status" value="1"/>
</dbReference>
<feature type="transmembrane region" description="Helical" evidence="2">
    <location>
        <begin position="56"/>
        <end position="75"/>
    </location>
</feature>
<keyword evidence="2" id="KW-0472">Membrane</keyword>
<evidence type="ECO:0000313" key="4">
    <source>
        <dbReference type="EMBL" id="MBK9298359.1"/>
    </source>
</evidence>
<comment type="caution">
    <text evidence="4">The sequence shown here is derived from an EMBL/GenBank/DDBJ whole genome shotgun (WGS) entry which is preliminary data.</text>
</comment>
<keyword evidence="1" id="KW-0378">Hydrolase</keyword>
<dbReference type="AlphaFoldDB" id="A0A936NEW4"/>
<dbReference type="Proteomes" id="UP000727993">
    <property type="component" value="Unassembled WGS sequence"/>
</dbReference>
<dbReference type="PANTHER" id="PTHR43156:SF2">
    <property type="entry name" value="STAGE II SPORULATION PROTEIN E"/>
    <property type="match status" value="1"/>
</dbReference>
<dbReference type="PANTHER" id="PTHR43156">
    <property type="entry name" value="STAGE II SPORULATION PROTEIN E-RELATED"/>
    <property type="match status" value="1"/>
</dbReference>
<gene>
    <name evidence="4" type="ORF">IPN02_16265</name>
</gene>
<dbReference type="InterPro" id="IPR036457">
    <property type="entry name" value="PPM-type-like_dom_sf"/>
</dbReference>
<feature type="transmembrane region" description="Helical" evidence="2">
    <location>
        <begin position="81"/>
        <end position="100"/>
    </location>
</feature>